<dbReference type="SUPFAM" id="SSF50677">
    <property type="entry name" value="ValRS/IleRS/LeuRS editing domain"/>
    <property type="match status" value="1"/>
</dbReference>
<dbReference type="FunFam" id="1.10.730.10:FF:000002">
    <property type="entry name" value="Leucine--tRNA ligase"/>
    <property type="match status" value="1"/>
</dbReference>
<dbReference type="Pfam" id="PF00133">
    <property type="entry name" value="tRNA-synt_1"/>
    <property type="match status" value="3"/>
</dbReference>
<comment type="subcellular location">
    <subcellularLocation>
        <location evidence="9">Cytoplasm</location>
    </subcellularLocation>
</comment>
<feature type="short sequence motif" description="'HIGH' region" evidence="9">
    <location>
        <begin position="42"/>
        <end position="52"/>
    </location>
</feature>
<evidence type="ECO:0000313" key="14">
    <source>
        <dbReference type="EMBL" id="OGI50867.1"/>
    </source>
</evidence>
<keyword evidence="7 9" id="KW-0030">Aminoacyl-tRNA synthetase</keyword>
<feature type="binding site" evidence="9">
    <location>
        <position position="677"/>
    </location>
    <ligand>
        <name>ATP</name>
        <dbReference type="ChEBI" id="CHEBI:30616"/>
    </ligand>
</feature>
<dbReference type="FunFam" id="3.10.20.590:FF:000001">
    <property type="entry name" value="Leucine--tRNA ligase"/>
    <property type="match status" value="1"/>
</dbReference>
<dbReference type="GO" id="GO:0005829">
    <property type="term" value="C:cytosol"/>
    <property type="evidence" value="ECO:0007669"/>
    <property type="project" value="TreeGrafter"/>
</dbReference>
<keyword evidence="3 9" id="KW-0436">Ligase</keyword>
<evidence type="ECO:0000259" key="11">
    <source>
        <dbReference type="Pfam" id="PF00133"/>
    </source>
</evidence>
<name>A0A1F6U0H1_9PROT</name>
<dbReference type="Gene3D" id="1.10.730.10">
    <property type="entry name" value="Isoleucyl-tRNA Synthetase, Domain 1"/>
    <property type="match status" value="2"/>
</dbReference>
<dbReference type="PANTHER" id="PTHR43740:SF2">
    <property type="entry name" value="LEUCINE--TRNA LIGASE, MITOCHONDRIAL"/>
    <property type="match status" value="1"/>
</dbReference>
<dbReference type="Pfam" id="PF08264">
    <property type="entry name" value="Anticodon_1"/>
    <property type="match status" value="1"/>
</dbReference>
<dbReference type="FunFam" id="3.40.50.620:FF:000056">
    <property type="entry name" value="Leucine--tRNA ligase"/>
    <property type="match status" value="1"/>
</dbReference>
<dbReference type="InterPro" id="IPR014729">
    <property type="entry name" value="Rossmann-like_a/b/a_fold"/>
</dbReference>
<evidence type="ECO:0000259" key="12">
    <source>
        <dbReference type="Pfam" id="PF08264"/>
    </source>
</evidence>
<dbReference type="GO" id="GO:0005524">
    <property type="term" value="F:ATP binding"/>
    <property type="evidence" value="ECO:0007669"/>
    <property type="project" value="UniProtKB-UniRule"/>
</dbReference>
<organism evidence="14 15">
    <name type="scientific">Candidatus Muproteobacteria bacterium RIFCSPLOWO2_01_FULL_60_18</name>
    <dbReference type="NCBI Taxonomy" id="1817768"/>
    <lineage>
        <taxon>Bacteria</taxon>
        <taxon>Pseudomonadati</taxon>
        <taxon>Pseudomonadota</taxon>
        <taxon>Candidatus Muproteobacteria</taxon>
    </lineage>
</organism>
<dbReference type="InterPro" id="IPR013155">
    <property type="entry name" value="M/V/L/I-tRNA-synth_anticd-bd"/>
</dbReference>
<comment type="catalytic activity">
    <reaction evidence="8 9">
        <text>tRNA(Leu) + L-leucine + ATP = L-leucyl-tRNA(Leu) + AMP + diphosphate</text>
        <dbReference type="Rhea" id="RHEA:11688"/>
        <dbReference type="Rhea" id="RHEA-COMP:9613"/>
        <dbReference type="Rhea" id="RHEA-COMP:9622"/>
        <dbReference type="ChEBI" id="CHEBI:30616"/>
        <dbReference type="ChEBI" id="CHEBI:33019"/>
        <dbReference type="ChEBI" id="CHEBI:57427"/>
        <dbReference type="ChEBI" id="CHEBI:78442"/>
        <dbReference type="ChEBI" id="CHEBI:78494"/>
        <dbReference type="ChEBI" id="CHEBI:456215"/>
        <dbReference type="EC" id="6.1.1.4"/>
    </reaction>
</comment>
<evidence type="ECO:0000256" key="9">
    <source>
        <dbReference type="HAMAP-Rule" id="MF_00049"/>
    </source>
</evidence>
<dbReference type="PANTHER" id="PTHR43740">
    <property type="entry name" value="LEUCYL-TRNA SYNTHETASE"/>
    <property type="match status" value="1"/>
</dbReference>
<evidence type="ECO:0000256" key="8">
    <source>
        <dbReference type="ARBA" id="ARBA00047469"/>
    </source>
</evidence>
<dbReference type="PRINTS" id="PR00985">
    <property type="entry name" value="TRNASYNTHLEU"/>
</dbReference>
<dbReference type="SUPFAM" id="SSF52374">
    <property type="entry name" value="Nucleotidylyl transferase"/>
    <property type="match status" value="1"/>
</dbReference>
<keyword evidence="5 9" id="KW-0067">ATP-binding</keyword>
<feature type="short sequence motif" description="'KMSKS' region" evidence="9">
    <location>
        <begin position="674"/>
        <end position="678"/>
    </location>
</feature>
<dbReference type="GO" id="GO:0002161">
    <property type="term" value="F:aminoacyl-tRNA deacylase activity"/>
    <property type="evidence" value="ECO:0007669"/>
    <property type="project" value="InterPro"/>
</dbReference>
<evidence type="ECO:0000256" key="5">
    <source>
        <dbReference type="ARBA" id="ARBA00022840"/>
    </source>
</evidence>
<evidence type="ECO:0000256" key="3">
    <source>
        <dbReference type="ARBA" id="ARBA00022598"/>
    </source>
</evidence>
<dbReference type="InterPro" id="IPR025709">
    <property type="entry name" value="Leu_tRNA-synth_edit"/>
</dbReference>
<dbReference type="Pfam" id="PF13603">
    <property type="entry name" value="tRNA-synt_1_2"/>
    <property type="match status" value="1"/>
</dbReference>
<evidence type="ECO:0000256" key="7">
    <source>
        <dbReference type="ARBA" id="ARBA00023146"/>
    </source>
</evidence>
<dbReference type="InterPro" id="IPR009008">
    <property type="entry name" value="Val/Leu/Ile-tRNA-synth_edit"/>
</dbReference>
<feature type="domain" description="Leucyl-tRNA synthetase editing" evidence="13">
    <location>
        <begin position="269"/>
        <end position="456"/>
    </location>
</feature>
<evidence type="ECO:0000256" key="4">
    <source>
        <dbReference type="ARBA" id="ARBA00022741"/>
    </source>
</evidence>
<feature type="domain" description="Aminoacyl-tRNA synthetase class Ia" evidence="11">
    <location>
        <begin position="15"/>
        <end position="224"/>
    </location>
</feature>
<dbReference type="GO" id="GO:0004823">
    <property type="term" value="F:leucine-tRNA ligase activity"/>
    <property type="evidence" value="ECO:0007669"/>
    <property type="project" value="UniProtKB-UniRule"/>
</dbReference>
<dbReference type="FunFam" id="3.40.50.620:FF:000003">
    <property type="entry name" value="Leucine--tRNA ligase"/>
    <property type="match status" value="1"/>
</dbReference>
<dbReference type="NCBIfam" id="TIGR00396">
    <property type="entry name" value="leuS_bact"/>
    <property type="match status" value="1"/>
</dbReference>
<dbReference type="InterPro" id="IPR009080">
    <property type="entry name" value="tRNAsynth_Ia_anticodon-bd"/>
</dbReference>
<dbReference type="InterPro" id="IPR002300">
    <property type="entry name" value="aa-tRNA-synth_Ia"/>
</dbReference>
<dbReference type="EMBL" id="MFTC01000058">
    <property type="protein sequence ID" value="OGI50867.1"/>
    <property type="molecule type" value="Genomic_DNA"/>
</dbReference>
<dbReference type="InterPro" id="IPR001412">
    <property type="entry name" value="aa-tRNA-synth_I_CS"/>
</dbReference>
<dbReference type="CDD" id="cd00812">
    <property type="entry name" value="LeuRS_core"/>
    <property type="match status" value="1"/>
</dbReference>
<feature type="domain" description="Methionyl/Valyl/Leucyl/Isoleucyl-tRNA synthetase anticodon-binding" evidence="12">
    <location>
        <begin position="757"/>
        <end position="905"/>
    </location>
</feature>
<dbReference type="STRING" id="1817768.A3A87_02135"/>
<evidence type="ECO:0000256" key="10">
    <source>
        <dbReference type="RuleBase" id="RU363035"/>
    </source>
</evidence>
<dbReference type="AlphaFoldDB" id="A0A1F6U0H1"/>
<keyword evidence="4 9" id="KW-0547">Nucleotide-binding</keyword>
<dbReference type="Gene3D" id="2.20.28.290">
    <property type="match status" value="1"/>
</dbReference>
<comment type="similarity">
    <text evidence="1 9 10">Belongs to the class-I aminoacyl-tRNA synthetase family.</text>
</comment>
<dbReference type="CDD" id="cd07958">
    <property type="entry name" value="Anticodon_Ia_Leu_BEm"/>
    <property type="match status" value="1"/>
</dbReference>
<dbReference type="GO" id="GO:0006429">
    <property type="term" value="P:leucyl-tRNA aminoacylation"/>
    <property type="evidence" value="ECO:0007669"/>
    <property type="project" value="UniProtKB-UniRule"/>
</dbReference>
<reference evidence="14 15" key="1">
    <citation type="journal article" date="2016" name="Nat. Commun.">
        <title>Thousands of microbial genomes shed light on interconnected biogeochemical processes in an aquifer system.</title>
        <authorList>
            <person name="Anantharaman K."/>
            <person name="Brown C.T."/>
            <person name="Hug L.A."/>
            <person name="Sharon I."/>
            <person name="Castelle C.J."/>
            <person name="Probst A.J."/>
            <person name="Thomas B.C."/>
            <person name="Singh A."/>
            <person name="Wilkins M.J."/>
            <person name="Karaoz U."/>
            <person name="Brodie E.L."/>
            <person name="Williams K.H."/>
            <person name="Hubbard S.S."/>
            <person name="Banfield J.F."/>
        </authorList>
    </citation>
    <scope>NUCLEOTIDE SEQUENCE [LARGE SCALE GENOMIC DNA]</scope>
</reference>
<dbReference type="InterPro" id="IPR002302">
    <property type="entry name" value="Leu-tRNA-ligase"/>
</dbReference>
<accession>A0A1F6U0H1</accession>
<keyword evidence="6 9" id="KW-0648">Protein biosynthesis</keyword>
<dbReference type="Proteomes" id="UP000179037">
    <property type="component" value="Unassembled WGS sequence"/>
</dbReference>
<dbReference type="HAMAP" id="MF_00049_B">
    <property type="entry name" value="Leu_tRNA_synth_B"/>
    <property type="match status" value="1"/>
</dbReference>
<dbReference type="Gene3D" id="3.40.50.620">
    <property type="entry name" value="HUPs"/>
    <property type="match status" value="2"/>
</dbReference>
<comment type="caution">
    <text evidence="14">The sequence shown here is derived from an EMBL/GenBank/DDBJ whole genome shotgun (WGS) entry which is preliminary data.</text>
</comment>
<proteinExistence type="inferred from homology"/>
<dbReference type="SUPFAM" id="SSF47323">
    <property type="entry name" value="Anticodon-binding domain of a subclass of class I aminoacyl-tRNA synthetases"/>
    <property type="match status" value="1"/>
</dbReference>
<feature type="domain" description="Aminoacyl-tRNA synthetase class Ia" evidence="11">
    <location>
        <begin position="467"/>
        <end position="626"/>
    </location>
</feature>
<evidence type="ECO:0000259" key="13">
    <source>
        <dbReference type="Pfam" id="PF13603"/>
    </source>
</evidence>
<gene>
    <name evidence="9" type="primary">leuS</name>
    <name evidence="14" type="ORF">A3A87_02135</name>
</gene>
<dbReference type="Gene3D" id="3.10.20.590">
    <property type="match status" value="1"/>
</dbReference>
<dbReference type="EC" id="6.1.1.4" evidence="9"/>
<evidence type="ECO:0000256" key="1">
    <source>
        <dbReference type="ARBA" id="ARBA00005594"/>
    </source>
</evidence>
<dbReference type="PROSITE" id="PS00178">
    <property type="entry name" value="AA_TRNA_LIGASE_I"/>
    <property type="match status" value="1"/>
</dbReference>
<evidence type="ECO:0000256" key="6">
    <source>
        <dbReference type="ARBA" id="ARBA00022917"/>
    </source>
</evidence>
<sequence length="943" mass="105419">MQENYSHEKVEKDAQDHWEQHRTFKATEDPKREKFYCLSMFPYPSGKLHMGHVRNYTIGDVIARYQRMQGRNVLQPMGWDAFGLPAENAAMANGVPPAKWTYDNIAYMKQQLKSLGFAIDWERELATCKPEYYKWNQWLFLRMLGKGIAYKKTGVVNWDPVDQTVLANEQVIDGRGWRTGAPVEKREIPMYYLAITPYAEELLADLDKLPEWPERVRAMQANWIGKSVGVRFAFPYELSAAGGSSSPSPPAGEGRGEGAAANKGLLWGFTTRADTIMGVTFCAIAAEHPLATYAAKDNPKLAAFIEECKRGPVMEADLATIEKKGMPTGINVTHPLTGEPVPVWVGNYVLMGYGEGAVMAVPAHDERDFHFAKQYGLPIKQVIEGPELAAVKRALAKHPIEHGKDRSNLENERSALQFSTDEWKSWYDTKDGVCVNSGKYNGLDYTTAVDAIAADLKTRGLGDKQVMWRLRDWGISRQRYWGCPIPIIHCDQCGDVPVPDKNLPVVLPEDCVPDGTGNPLNKRADFVNCPCPKCGKSARRETDTMDTFVDSSWYYARYASRRGDTAMVDGETNYWMPVDQYIGGIEHAILHLLYSRFWWKVMRDIGLVRGDEPFLRLLTQGMVLNEIFFRKPASGRIQYFNPAEVEIKTDDKGGRVGAILKSDGQPVESGGIGTMSKSKNNGVDPQSLIEQYGADTARLFMMFAAPPEMTLEWSDEGVAGASRFLRRLWKLVYEHTSIDDSSVHDDSPLSHEELDVRRKLHQTIQKVTDDYGRRKQFNTVIAAIMELLNSYSGNAGEAVRTALELKRNPMLAAKAGVASGHFIKYGIRYSVRHEILSNVVLLLAPVVPHITHTLWQALGHKEAVLDVRWPKPDDAALKQDSLEIVVQVNGKLRGRVSVPVQADEDKVREIALADEAVARHVGGKSVKKIIVVPGKLVNIVVAG</sequence>
<evidence type="ECO:0000256" key="2">
    <source>
        <dbReference type="ARBA" id="ARBA00022490"/>
    </source>
</evidence>
<keyword evidence="2 9" id="KW-0963">Cytoplasm</keyword>
<evidence type="ECO:0000313" key="15">
    <source>
        <dbReference type="Proteomes" id="UP000179037"/>
    </source>
</evidence>
<protein>
    <recommendedName>
        <fullName evidence="9">Leucine--tRNA ligase</fullName>
        <ecNumber evidence="9">6.1.1.4</ecNumber>
    </recommendedName>
    <alternativeName>
        <fullName evidence="9">Leucyl-tRNA synthetase</fullName>
        <shortName evidence="9">LeuRS</shortName>
    </alternativeName>
</protein>
<feature type="domain" description="Aminoacyl-tRNA synthetase class Ia" evidence="11">
    <location>
        <begin position="675"/>
        <end position="707"/>
    </location>
</feature>